<evidence type="ECO:0000313" key="3">
    <source>
        <dbReference type="EMBL" id="GMA31206.1"/>
    </source>
</evidence>
<evidence type="ECO:0000313" key="4">
    <source>
        <dbReference type="Proteomes" id="UP001157161"/>
    </source>
</evidence>
<accession>A0AA37UVE5</accession>
<dbReference type="AlphaFoldDB" id="A0AA37UVE5"/>
<dbReference type="EMBL" id="BSUM01000001">
    <property type="protein sequence ID" value="GMA31206.1"/>
    <property type="molecule type" value="Genomic_DNA"/>
</dbReference>
<dbReference type="Proteomes" id="UP001157161">
    <property type="component" value="Unassembled WGS sequence"/>
</dbReference>
<sequence>MPSPAPPPSAPTLHPVIEAWLTRSAELAASPEAPPDEREHARWVSDALFTEFGVAPPAARRTTHEVPTDRGLLRIDVYRPPGRGADVVPAYLVLHGGAFRFGHPDELVNVAFCSARAVDAGVAVVCVDYALAPENPHPAATLDARDALRWLVERARDLAIDPDRIVVGGVSAGGALAAGLCAWARDHGVAVRGQLLEVPVVDLSPGAPWLDEHAALNGLGDLETIREGYATPDEALTAEVSPLRGDLAGLPPTHVMTAELDPLRAGGEELVRRLRAAGTEVTATRHLGEVHASQALLRGWRGARLWHREVVAVLRDLVG</sequence>
<dbReference type="InterPro" id="IPR050300">
    <property type="entry name" value="GDXG_lipolytic_enzyme"/>
</dbReference>
<keyword evidence="1" id="KW-0378">Hydrolase</keyword>
<proteinExistence type="predicted"/>
<dbReference type="SUPFAM" id="SSF53474">
    <property type="entry name" value="alpha/beta-Hydrolases"/>
    <property type="match status" value="1"/>
</dbReference>
<evidence type="ECO:0000259" key="2">
    <source>
        <dbReference type="Pfam" id="PF07859"/>
    </source>
</evidence>
<comment type="caution">
    <text evidence="3">The sequence shown here is derived from an EMBL/GenBank/DDBJ whole genome shotgun (WGS) entry which is preliminary data.</text>
</comment>
<organism evidence="3 4">
    <name type="scientific">Litorihabitans aurantiacus</name>
    <dbReference type="NCBI Taxonomy" id="1930061"/>
    <lineage>
        <taxon>Bacteria</taxon>
        <taxon>Bacillati</taxon>
        <taxon>Actinomycetota</taxon>
        <taxon>Actinomycetes</taxon>
        <taxon>Micrococcales</taxon>
        <taxon>Beutenbergiaceae</taxon>
        <taxon>Litorihabitans</taxon>
    </lineage>
</organism>
<dbReference type="GO" id="GO:0016787">
    <property type="term" value="F:hydrolase activity"/>
    <property type="evidence" value="ECO:0007669"/>
    <property type="project" value="UniProtKB-KW"/>
</dbReference>
<dbReference type="Gene3D" id="3.40.50.1820">
    <property type="entry name" value="alpha/beta hydrolase"/>
    <property type="match status" value="1"/>
</dbReference>
<protein>
    <submittedName>
        <fullName evidence="3">Acetylhydrolase</fullName>
    </submittedName>
</protein>
<reference evidence="3" key="2">
    <citation type="submission" date="2023-02" db="EMBL/GenBank/DDBJ databases">
        <authorList>
            <person name="Sun Q."/>
            <person name="Mori K."/>
        </authorList>
    </citation>
    <scope>NUCLEOTIDE SEQUENCE</scope>
    <source>
        <strain evidence="3">NBRC 112290</strain>
    </source>
</reference>
<evidence type="ECO:0000256" key="1">
    <source>
        <dbReference type="ARBA" id="ARBA00022801"/>
    </source>
</evidence>
<dbReference type="InterPro" id="IPR029058">
    <property type="entry name" value="AB_hydrolase_fold"/>
</dbReference>
<keyword evidence="4" id="KW-1185">Reference proteome</keyword>
<dbReference type="PANTHER" id="PTHR48081">
    <property type="entry name" value="AB HYDROLASE SUPERFAMILY PROTEIN C4A8.06C"/>
    <property type="match status" value="1"/>
</dbReference>
<dbReference type="InterPro" id="IPR013094">
    <property type="entry name" value="AB_hydrolase_3"/>
</dbReference>
<reference evidence="3" key="1">
    <citation type="journal article" date="2014" name="Int. J. Syst. Evol. Microbiol.">
        <title>Complete genome sequence of Corynebacterium casei LMG S-19264T (=DSM 44701T), isolated from a smear-ripened cheese.</title>
        <authorList>
            <consortium name="US DOE Joint Genome Institute (JGI-PGF)"/>
            <person name="Walter F."/>
            <person name="Albersmeier A."/>
            <person name="Kalinowski J."/>
            <person name="Ruckert C."/>
        </authorList>
    </citation>
    <scope>NUCLEOTIDE SEQUENCE</scope>
    <source>
        <strain evidence="3">NBRC 112290</strain>
    </source>
</reference>
<dbReference type="Pfam" id="PF07859">
    <property type="entry name" value="Abhydrolase_3"/>
    <property type="match status" value="1"/>
</dbReference>
<dbReference type="PANTHER" id="PTHR48081:SF8">
    <property type="entry name" value="ALPHA_BETA HYDROLASE FOLD-3 DOMAIN-CONTAINING PROTEIN-RELATED"/>
    <property type="match status" value="1"/>
</dbReference>
<gene>
    <name evidence="3" type="ORF">GCM10025875_11980</name>
</gene>
<name>A0AA37UVE5_9MICO</name>
<feature type="domain" description="Alpha/beta hydrolase fold-3" evidence="2">
    <location>
        <begin position="92"/>
        <end position="292"/>
    </location>
</feature>